<keyword evidence="11 16" id="KW-0808">Transferase</keyword>
<evidence type="ECO:0000259" key="17">
    <source>
        <dbReference type="Pfam" id="PF01634"/>
    </source>
</evidence>
<comment type="subunit">
    <text evidence="5 16">Heteromultimer composed of HisG and HisZ subunits.</text>
</comment>
<sequence length="218" mass="23111">MLTLALSKGRILEDTAGLLAQCGIRLDSSAVDSRQLILPTDDPGLRLLIVRASDVPTYVQHGAADLGIAGRDVMLEHGGEGVFQPVDLGIACCRLAVATRQGFDYPRAAVPGKRLRVATKYVNTTRRHFARKGVHVDIIKLYGSMELAPLVGLADAIVDVVSTGNTLRANGLVEVESIMPISARLIVNQAALKTQQRTLAPLVAALERAARATSGGQA</sequence>
<comment type="subcellular location">
    <subcellularLocation>
        <location evidence="2 16">Cytoplasm</location>
    </subcellularLocation>
</comment>
<dbReference type="InterPro" id="IPR013820">
    <property type="entry name" value="ATP_PRibTrfase_cat"/>
</dbReference>
<evidence type="ECO:0000256" key="1">
    <source>
        <dbReference type="ARBA" id="ARBA00000915"/>
    </source>
</evidence>
<comment type="caution">
    <text evidence="18">The sequence shown here is derived from an EMBL/GenBank/DDBJ whole genome shotgun (WGS) entry which is preliminary data.</text>
</comment>
<evidence type="ECO:0000256" key="16">
    <source>
        <dbReference type="HAMAP-Rule" id="MF_01018"/>
    </source>
</evidence>
<keyword evidence="9 16" id="KW-0028">Amino-acid biosynthesis</keyword>
<dbReference type="GO" id="GO:0005524">
    <property type="term" value="F:ATP binding"/>
    <property type="evidence" value="ECO:0007669"/>
    <property type="project" value="UniProtKB-KW"/>
</dbReference>
<proteinExistence type="inferred from homology"/>
<evidence type="ECO:0000256" key="3">
    <source>
        <dbReference type="ARBA" id="ARBA00004667"/>
    </source>
</evidence>
<dbReference type="HOGENOM" id="CLU_038115_2_0_4"/>
<organism evidence="18 19">
    <name type="scientific">Lautropia mirabilis ATCC 51599</name>
    <dbReference type="NCBI Taxonomy" id="887898"/>
    <lineage>
        <taxon>Bacteria</taxon>
        <taxon>Pseudomonadati</taxon>
        <taxon>Pseudomonadota</taxon>
        <taxon>Betaproteobacteria</taxon>
        <taxon>Burkholderiales</taxon>
        <taxon>Burkholderiaceae</taxon>
        <taxon>Lautropia</taxon>
    </lineage>
</organism>
<dbReference type="GO" id="GO:0005737">
    <property type="term" value="C:cytoplasm"/>
    <property type="evidence" value="ECO:0007669"/>
    <property type="project" value="UniProtKB-SubCell"/>
</dbReference>
<evidence type="ECO:0000256" key="4">
    <source>
        <dbReference type="ARBA" id="ARBA00009489"/>
    </source>
</evidence>
<evidence type="ECO:0000256" key="8">
    <source>
        <dbReference type="ARBA" id="ARBA00022490"/>
    </source>
</evidence>
<dbReference type="PANTHER" id="PTHR21403:SF8">
    <property type="entry name" value="ATP PHOSPHORIBOSYLTRANSFERASE"/>
    <property type="match status" value="1"/>
</dbReference>
<name>E7S0X7_9BURK</name>
<evidence type="ECO:0000256" key="11">
    <source>
        <dbReference type="ARBA" id="ARBA00022679"/>
    </source>
</evidence>
<dbReference type="Proteomes" id="UP000011021">
    <property type="component" value="Unassembled WGS sequence"/>
</dbReference>
<protein>
    <recommendedName>
        <fullName evidence="7 16">ATP phosphoribosyltransferase</fullName>
        <shortName evidence="16">ATP-PRT</shortName>
        <shortName evidence="16">ATP-PRTase</shortName>
        <ecNumber evidence="6 16">2.4.2.17</ecNumber>
    </recommendedName>
</protein>
<dbReference type="AlphaFoldDB" id="E7S0X7"/>
<comment type="catalytic activity">
    <reaction evidence="1 16">
        <text>1-(5-phospho-beta-D-ribosyl)-ATP + diphosphate = 5-phospho-alpha-D-ribose 1-diphosphate + ATP</text>
        <dbReference type="Rhea" id="RHEA:18473"/>
        <dbReference type="ChEBI" id="CHEBI:30616"/>
        <dbReference type="ChEBI" id="CHEBI:33019"/>
        <dbReference type="ChEBI" id="CHEBI:58017"/>
        <dbReference type="ChEBI" id="CHEBI:73183"/>
        <dbReference type="EC" id="2.4.2.17"/>
    </reaction>
</comment>
<evidence type="ECO:0000256" key="9">
    <source>
        <dbReference type="ARBA" id="ARBA00022605"/>
    </source>
</evidence>
<keyword evidence="8 16" id="KW-0963">Cytoplasm</keyword>
<feature type="domain" description="ATP phosphoribosyltransferase catalytic" evidence="17">
    <location>
        <begin position="51"/>
        <end position="207"/>
    </location>
</feature>
<dbReference type="FunFam" id="3.40.190.10:FF:000011">
    <property type="entry name" value="ATP phosphoribosyltransferase"/>
    <property type="match status" value="1"/>
</dbReference>
<evidence type="ECO:0000256" key="14">
    <source>
        <dbReference type="ARBA" id="ARBA00023102"/>
    </source>
</evidence>
<evidence type="ECO:0000256" key="6">
    <source>
        <dbReference type="ARBA" id="ARBA00011946"/>
    </source>
</evidence>
<dbReference type="UniPathway" id="UPA00031">
    <property type="reaction ID" value="UER00006"/>
</dbReference>
<evidence type="ECO:0000256" key="15">
    <source>
        <dbReference type="ARBA" id="ARBA00024861"/>
    </source>
</evidence>
<dbReference type="GO" id="GO:0003879">
    <property type="term" value="F:ATP phosphoribosyltransferase activity"/>
    <property type="evidence" value="ECO:0007669"/>
    <property type="project" value="UniProtKB-UniRule"/>
</dbReference>
<dbReference type="EMBL" id="AEQP01000024">
    <property type="protein sequence ID" value="EFV93633.1"/>
    <property type="molecule type" value="Genomic_DNA"/>
</dbReference>
<evidence type="ECO:0000256" key="13">
    <source>
        <dbReference type="ARBA" id="ARBA00022840"/>
    </source>
</evidence>
<evidence type="ECO:0000256" key="12">
    <source>
        <dbReference type="ARBA" id="ARBA00022741"/>
    </source>
</evidence>
<dbReference type="STRING" id="887898.HMPREF0551_2529"/>
<dbReference type="InterPro" id="IPR018198">
    <property type="entry name" value="ATP_PRibTrfase_CS"/>
</dbReference>
<dbReference type="EC" id="2.4.2.17" evidence="6 16"/>
<keyword evidence="13 16" id="KW-0067">ATP-binding</keyword>
<evidence type="ECO:0000256" key="7">
    <source>
        <dbReference type="ARBA" id="ARBA00020998"/>
    </source>
</evidence>
<dbReference type="InterPro" id="IPR001348">
    <property type="entry name" value="ATP_PRibTrfase_HisG"/>
</dbReference>
<comment type="pathway">
    <text evidence="3 16">Amino-acid biosynthesis; L-histidine biosynthesis; L-histidine from 5-phospho-alpha-D-ribose 1-diphosphate: step 1/9.</text>
</comment>
<evidence type="ECO:0000256" key="10">
    <source>
        <dbReference type="ARBA" id="ARBA00022676"/>
    </source>
</evidence>
<comment type="function">
    <text evidence="15 16">Catalyzes the condensation of ATP and 5-phosphoribose 1-diphosphate to form N'-(5'-phosphoribosyl)-ATP (PR-ATP). Has a crucial role in the pathway because the rate of histidine biosynthesis seems to be controlled primarily by regulation of HisG enzymatic activity.</text>
</comment>
<dbReference type="RefSeq" id="WP_005674995.1">
    <property type="nucleotide sequence ID" value="NZ_CP146288.1"/>
</dbReference>
<comment type="similarity">
    <text evidence="4 16">Belongs to the ATP phosphoribosyltransferase family. Short subfamily.</text>
</comment>
<dbReference type="eggNOG" id="COG0040">
    <property type="taxonomic scope" value="Bacteria"/>
</dbReference>
<comment type="domain">
    <text evidence="16">Lacks the C-terminal regulatory region which is replaced by HisZ.</text>
</comment>
<dbReference type="GO" id="GO:0000105">
    <property type="term" value="P:L-histidine biosynthetic process"/>
    <property type="evidence" value="ECO:0007669"/>
    <property type="project" value="UniProtKB-UniRule"/>
</dbReference>
<gene>
    <name evidence="16 18" type="primary">hisG</name>
    <name evidence="18" type="ORF">HMPREF0551_2529</name>
</gene>
<evidence type="ECO:0000313" key="18">
    <source>
        <dbReference type="EMBL" id="EFV93633.1"/>
    </source>
</evidence>
<keyword evidence="10 16" id="KW-0328">Glycosyltransferase</keyword>
<evidence type="ECO:0000313" key="19">
    <source>
        <dbReference type="Proteomes" id="UP000011021"/>
    </source>
</evidence>
<dbReference type="InterPro" id="IPR024893">
    <property type="entry name" value="ATP_PRibTrfase_HisG_short"/>
</dbReference>
<keyword evidence="12 16" id="KW-0547">Nucleotide-binding</keyword>
<accession>E7S0X7</accession>
<dbReference type="NCBIfam" id="TIGR00070">
    <property type="entry name" value="hisG"/>
    <property type="match status" value="1"/>
</dbReference>
<dbReference type="PANTHER" id="PTHR21403">
    <property type="entry name" value="ATP PHOSPHORIBOSYLTRANSFERASE ATP-PRTASE"/>
    <property type="match status" value="1"/>
</dbReference>
<keyword evidence="19" id="KW-1185">Reference proteome</keyword>
<evidence type="ECO:0000256" key="5">
    <source>
        <dbReference type="ARBA" id="ARBA00011496"/>
    </source>
</evidence>
<dbReference type="Gene3D" id="3.40.190.10">
    <property type="entry name" value="Periplasmic binding protein-like II"/>
    <property type="match status" value="2"/>
</dbReference>
<dbReference type="CDD" id="cd13595">
    <property type="entry name" value="PBP2_HisGs"/>
    <property type="match status" value="1"/>
</dbReference>
<dbReference type="Pfam" id="PF01634">
    <property type="entry name" value="HisG"/>
    <property type="match status" value="1"/>
</dbReference>
<dbReference type="PROSITE" id="PS01316">
    <property type="entry name" value="ATP_P_PHORIBOSYLTR"/>
    <property type="match status" value="1"/>
</dbReference>
<keyword evidence="14 16" id="KW-0368">Histidine biosynthesis</keyword>
<evidence type="ECO:0000256" key="2">
    <source>
        <dbReference type="ARBA" id="ARBA00004496"/>
    </source>
</evidence>
<dbReference type="FunFam" id="3.40.190.10:FF:000008">
    <property type="entry name" value="ATP phosphoribosyltransferase"/>
    <property type="match status" value="1"/>
</dbReference>
<dbReference type="HAMAP" id="MF_01018">
    <property type="entry name" value="HisG_Short"/>
    <property type="match status" value="1"/>
</dbReference>
<reference evidence="18 19" key="1">
    <citation type="submission" date="2010-12" db="EMBL/GenBank/DDBJ databases">
        <authorList>
            <person name="Muzny D."/>
            <person name="Qin X."/>
            <person name="Deng J."/>
            <person name="Jiang H."/>
            <person name="Liu Y."/>
            <person name="Qu J."/>
            <person name="Song X.-Z."/>
            <person name="Zhang L."/>
            <person name="Thornton R."/>
            <person name="Coyle M."/>
            <person name="Francisco L."/>
            <person name="Jackson L."/>
            <person name="Javaid M."/>
            <person name="Korchina V."/>
            <person name="Kovar C."/>
            <person name="Mata R."/>
            <person name="Mathew T."/>
            <person name="Ngo R."/>
            <person name="Nguyen L."/>
            <person name="Nguyen N."/>
            <person name="Okwuonu G."/>
            <person name="Ongeri F."/>
            <person name="Pham C."/>
            <person name="Simmons D."/>
            <person name="Wilczek-Boney K."/>
            <person name="Hale W."/>
            <person name="Jakkamsetti A."/>
            <person name="Pham P."/>
            <person name="Ruth R."/>
            <person name="San Lucas F."/>
            <person name="Warren J."/>
            <person name="Zhang J."/>
            <person name="Zhao Z."/>
            <person name="Zhou C."/>
            <person name="Zhu D."/>
            <person name="Lee S."/>
            <person name="Bess C."/>
            <person name="Blankenburg K."/>
            <person name="Forbes L."/>
            <person name="Fu Q."/>
            <person name="Gubbala S."/>
            <person name="Hirani K."/>
            <person name="Jayaseelan J.C."/>
            <person name="Lara F."/>
            <person name="Munidasa M."/>
            <person name="Palculict T."/>
            <person name="Patil S."/>
            <person name="Pu L.-L."/>
            <person name="Saada N."/>
            <person name="Tang L."/>
            <person name="Weissenberger G."/>
            <person name="Zhu Y."/>
            <person name="Hemphill L."/>
            <person name="Shang Y."/>
            <person name="Youmans B."/>
            <person name="Ayvaz T."/>
            <person name="Ross M."/>
            <person name="Santibanez J."/>
            <person name="Aqrawi P."/>
            <person name="Gross S."/>
            <person name="Joshi V."/>
            <person name="Fowler G."/>
            <person name="Nazareth L."/>
            <person name="Reid J."/>
            <person name="Worley K."/>
            <person name="Petrosino J."/>
            <person name="Highlander S."/>
            <person name="Gibbs R."/>
        </authorList>
    </citation>
    <scope>NUCLEOTIDE SEQUENCE [LARGE SCALE GENOMIC DNA]</scope>
    <source>
        <strain evidence="18 19">ATCC 51599</strain>
    </source>
</reference>
<dbReference type="SUPFAM" id="SSF53850">
    <property type="entry name" value="Periplasmic binding protein-like II"/>
    <property type="match status" value="1"/>
</dbReference>